<dbReference type="Proteomes" id="UP000198606">
    <property type="component" value="Unassembled WGS sequence"/>
</dbReference>
<evidence type="ECO:0000259" key="2">
    <source>
        <dbReference type="Pfam" id="PF26107"/>
    </source>
</evidence>
<dbReference type="RefSeq" id="WP_084308440.1">
    <property type="nucleotide sequence ID" value="NZ_FNDG01000025.1"/>
</dbReference>
<dbReference type="Pfam" id="PF13280">
    <property type="entry name" value="WYL"/>
    <property type="match status" value="1"/>
</dbReference>
<dbReference type="InterPro" id="IPR026881">
    <property type="entry name" value="WYL_dom"/>
</dbReference>
<sequence>MLTLKHEVLLRLRAIELIAFWEGRLITTQLMDWFGVSRQQASLDINRYNSELNPDALIHNPAVKGYVPAPGFQPVLTSGHINEYMELLGGQSSQPMAQVLESHPGVATVQLPDRAVRPEVVREVIKACRNASSLKILYASMSNPQIHERVISPHTLVYTGFRWHVRAWCHKRQAFRDFLLSRIDRTPKPCAESTPPAENDSLWNEKITLTLFPNILLSDAQKALVERDFGMPEGRLQLTVRKALAHYTLQRYQAAISEQEAERVREHPLQLTPADRVKLEPYLFSSEGE</sequence>
<reference evidence="4 5" key="1">
    <citation type="submission" date="2016-10" db="EMBL/GenBank/DDBJ databases">
        <authorList>
            <person name="de Groot N.N."/>
        </authorList>
    </citation>
    <scope>NUCLEOTIDE SEQUENCE [LARGE SCALE GENOMIC DNA]</scope>
    <source>
        <strain evidence="4 5">LMG 18387</strain>
    </source>
</reference>
<dbReference type="PANTHER" id="PTHR34580">
    <property type="match status" value="1"/>
</dbReference>
<dbReference type="EMBL" id="FNDG01000025">
    <property type="protein sequence ID" value="SDI82002.1"/>
    <property type="molecule type" value="Genomic_DNA"/>
</dbReference>
<protein>
    <submittedName>
        <fullName evidence="4">Predicted DNA-binding transcriptional regulator YafY, contains an HTH and WYL domains</fullName>
    </submittedName>
</protein>
<organism evidence="4 5">
    <name type="scientific">Phytopseudomonas flavescens</name>
    <dbReference type="NCBI Taxonomy" id="29435"/>
    <lineage>
        <taxon>Bacteria</taxon>
        <taxon>Pseudomonadati</taxon>
        <taxon>Pseudomonadota</taxon>
        <taxon>Gammaproteobacteria</taxon>
        <taxon>Pseudomonadales</taxon>
        <taxon>Pseudomonadaceae</taxon>
        <taxon>Phytopseudomonas</taxon>
    </lineage>
</organism>
<dbReference type="Pfam" id="PF26107">
    <property type="entry name" value="BrxR_CTD"/>
    <property type="match status" value="1"/>
</dbReference>
<dbReference type="STRING" id="29435.SAMN05216588_12570"/>
<accession>A0A1G8NPC9</accession>
<dbReference type="AlphaFoldDB" id="A0A1G8NPC9"/>
<feature type="domain" description="WYL" evidence="1">
    <location>
        <begin position="119"/>
        <end position="185"/>
    </location>
</feature>
<dbReference type="InterPro" id="IPR059020">
    <property type="entry name" value="CapW_CTD"/>
</dbReference>
<evidence type="ECO:0000259" key="1">
    <source>
        <dbReference type="Pfam" id="PF13280"/>
    </source>
</evidence>
<dbReference type="GO" id="GO:0003677">
    <property type="term" value="F:DNA binding"/>
    <property type="evidence" value="ECO:0007669"/>
    <property type="project" value="UniProtKB-KW"/>
</dbReference>
<dbReference type="PROSITE" id="PS52050">
    <property type="entry name" value="WYL"/>
    <property type="match status" value="1"/>
</dbReference>
<dbReference type="Pfam" id="PF26109">
    <property type="entry name" value="WHD_BrxR"/>
    <property type="match status" value="1"/>
</dbReference>
<evidence type="ECO:0000313" key="5">
    <source>
        <dbReference type="Proteomes" id="UP000198606"/>
    </source>
</evidence>
<feature type="domain" description="DNA-binding transcriptional repressor CapW winged helix-turn-helix" evidence="3">
    <location>
        <begin position="7"/>
        <end position="88"/>
    </location>
</feature>
<dbReference type="PANTHER" id="PTHR34580:SF3">
    <property type="entry name" value="PROTEIN PAFB"/>
    <property type="match status" value="1"/>
</dbReference>
<feature type="domain" description="DNA-binding transcriptional repressor CapW C-terminal dimerisation" evidence="2">
    <location>
        <begin position="207"/>
        <end position="273"/>
    </location>
</feature>
<dbReference type="PIRSF" id="PIRSF015558">
    <property type="entry name" value="Txn_reg_DeoR_prd"/>
    <property type="match status" value="1"/>
</dbReference>
<dbReference type="InterPro" id="IPR059019">
    <property type="entry name" value="WHD_CapW"/>
</dbReference>
<evidence type="ECO:0000259" key="3">
    <source>
        <dbReference type="Pfam" id="PF26109"/>
    </source>
</evidence>
<gene>
    <name evidence="4" type="ORF">SAMN05216588_12570</name>
</gene>
<evidence type="ECO:0000313" key="4">
    <source>
        <dbReference type="EMBL" id="SDI82002.1"/>
    </source>
</evidence>
<name>A0A1G8NPC9_9GAMM</name>
<proteinExistence type="predicted"/>
<dbReference type="InterPro" id="IPR016634">
    <property type="entry name" value="CapW-like"/>
</dbReference>
<keyword evidence="4" id="KW-0238">DNA-binding</keyword>
<dbReference type="InterPro" id="IPR051534">
    <property type="entry name" value="CBASS_pafABC_assoc_protein"/>
</dbReference>